<organism evidence="1 2">
    <name type="scientific">Candidatus Magasanikbacteria bacterium RIFCSPLOWO2_12_FULL_43_12</name>
    <dbReference type="NCBI Taxonomy" id="1798692"/>
    <lineage>
        <taxon>Bacteria</taxon>
        <taxon>Candidatus Magasanikiibacteriota</taxon>
    </lineage>
</organism>
<dbReference type="STRING" id="1798692.A3G00_02590"/>
<dbReference type="SUPFAM" id="SSF52402">
    <property type="entry name" value="Adenine nucleotide alpha hydrolases-like"/>
    <property type="match status" value="1"/>
</dbReference>
<dbReference type="Gene3D" id="3.40.50.620">
    <property type="entry name" value="HUPs"/>
    <property type="match status" value="1"/>
</dbReference>
<dbReference type="InterPro" id="IPR020022">
    <property type="entry name" value="N-acetyl_sugar_amidoTrfase"/>
</dbReference>
<evidence type="ECO:0000313" key="1">
    <source>
        <dbReference type="EMBL" id="OGH74317.1"/>
    </source>
</evidence>
<proteinExistence type="predicted"/>
<dbReference type="AlphaFoldDB" id="A0A1F6MRQ6"/>
<dbReference type="InterPro" id="IPR014729">
    <property type="entry name" value="Rossmann-like_a/b/a_fold"/>
</dbReference>
<dbReference type="EMBL" id="MFQN01000019">
    <property type="protein sequence ID" value="OGH74317.1"/>
    <property type="molecule type" value="Genomic_DNA"/>
</dbReference>
<sequence length="395" mass="45860">MSNLVNVGSARVVSDPKLLKRCAKCVMPETQEAITFDSQGVCSTCRQIEFKQEKINWAAREKEFLALCDQYRGKNQYDCIVPFSGGKDSTFAAYKLVHDYGLKPLVVQYHHQLLRPKVLANAERTIKRLGADFLSFKTNWQLIKKLMRVSLERKGDILWYQHTAIFSLPMHIAIKFNAPLVVWGEPSAEYTSYYGYDETEEVDERRFNMGTNLGITADDMLGFLNDSKITMRDLWPYQYPKRADLAAIGCRSICLGSYIPWDVKKNSRIISEELGWEGDEVEGVPPEYYYEKIEDMMQGVQDYLKFIKRGYGRMSHLASIDIRNGRMTREQALKLVEEWEGKRPASLDVLLHWLNISEAEFYQIASLHVISPWRHDPANIRRGKELWDQKLWTKD</sequence>
<dbReference type="NCBIfam" id="TIGR03573">
    <property type="entry name" value="WbuX"/>
    <property type="match status" value="1"/>
</dbReference>
<evidence type="ECO:0000313" key="2">
    <source>
        <dbReference type="Proteomes" id="UP000178347"/>
    </source>
</evidence>
<protein>
    <submittedName>
        <fullName evidence="1">ATPase</fullName>
    </submittedName>
</protein>
<name>A0A1F6MRQ6_9BACT</name>
<dbReference type="Proteomes" id="UP000178347">
    <property type="component" value="Unassembled WGS sequence"/>
</dbReference>
<comment type="caution">
    <text evidence="1">The sequence shown here is derived from an EMBL/GenBank/DDBJ whole genome shotgun (WGS) entry which is preliminary data.</text>
</comment>
<reference evidence="1 2" key="1">
    <citation type="journal article" date="2016" name="Nat. Commun.">
        <title>Thousands of microbial genomes shed light on interconnected biogeochemical processes in an aquifer system.</title>
        <authorList>
            <person name="Anantharaman K."/>
            <person name="Brown C.T."/>
            <person name="Hug L.A."/>
            <person name="Sharon I."/>
            <person name="Castelle C.J."/>
            <person name="Probst A.J."/>
            <person name="Thomas B.C."/>
            <person name="Singh A."/>
            <person name="Wilkins M.J."/>
            <person name="Karaoz U."/>
            <person name="Brodie E.L."/>
            <person name="Williams K.H."/>
            <person name="Hubbard S.S."/>
            <person name="Banfield J.F."/>
        </authorList>
    </citation>
    <scope>NUCLEOTIDE SEQUENCE [LARGE SCALE GENOMIC DNA]</scope>
</reference>
<accession>A0A1F6MRQ6</accession>
<gene>
    <name evidence="1" type="ORF">A3G00_02590</name>
</gene>